<dbReference type="Proteomes" id="UP000600865">
    <property type="component" value="Unassembled WGS sequence"/>
</dbReference>
<evidence type="ECO:0000313" key="2">
    <source>
        <dbReference type="EMBL" id="GGX69598.1"/>
    </source>
</evidence>
<dbReference type="Pfam" id="PF05981">
    <property type="entry name" value="CreA"/>
    <property type="match status" value="1"/>
</dbReference>
<evidence type="ECO:0008006" key="4">
    <source>
        <dbReference type="Google" id="ProtNLM"/>
    </source>
</evidence>
<feature type="signal peptide" evidence="1">
    <location>
        <begin position="1"/>
        <end position="21"/>
    </location>
</feature>
<dbReference type="PANTHER" id="PTHR37952">
    <property type="match status" value="1"/>
</dbReference>
<protein>
    <recommendedName>
        <fullName evidence="4">CREA protein</fullName>
    </recommendedName>
</protein>
<evidence type="ECO:0000256" key="1">
    <source>
        <dbReference type="SAM" id="SignalP"/>
    </source>
</evidence>
<dbReference type="RefSeq" id="WP_189584994.1">
    <property type="nucleotide sequence ID" value="NZ_BMYV01000002.1"/>
</dbReference>
<dbReference type="PROSITE" id="PS51257">
    <property type="entry name" value="PROKAR_LIPOPROTEIN"/>
    <property type="match status" value="1"/>
</dbReference>
<dbReference type="GO" id="GO:0005829">
    <property type="term" value="C:cytosol"/>
    <property type="evidence" value="ECO:0007669"/>
    <property type="project" value="TreeGrafter"/>
</dbReference>
<organism evidence="2 3">
    <name type="scientific">Litorimonas cladophorae</name>
    <dbReference type="NCBI Taxonomy" id="1220491"/>
    <lineage>
        <taxon>Bacteria</taxon>
        <taxon>Pseudomonadati</taxon>
        <taxon>Pseudomonadota</taxon>
        <taxon>Alphaproteobacteria</taxon>
        <taxon>Maricaulales</taxon>
        <taxon>Robiginitomaculaceae</taxon>
    </lineage>
</organism>
<evidence type="ECO:0000313" key="3">
    <source>
        <dbReference type="Proteomes" id="UP000600865"/>
    </source>
</evidence>
<dbReference type="InterPro" id="IPR010292">
    <property type="entry name" value="Uncharacterised_CreA"/>
</dbReference>
<dbReference type="PIRSF" id="PIRSF003174">
    <property type="entry name" value="CreA"/>
    <property type="match status" value="1"/>
</dbReference>
<name>A0A918KQL1_9PROT</name>
<comment type="caution">
    <text evidence="2">The sequence shown here is derived from an EMBL/GenBank/DDBJ whole genome shotgun (WGS) entry which is preliminary data.</text>
</comment>
<sequence length="161" mass="17825">MRHLSITILTALLLSACGANNTQEVAEINNDWTGNEIKIDAFTDEKVKGVTCHMAHFDRGVYDRLKKGSWFENPSNGSINCVQTGPITVGNIDMGKGGEEVFRQRQSPVFKKLTVRRVYDIENNTLIYLVYSRRVVEGSAKMSIASVPLYGADITWADGAP</sequence>
<gene>
    <name evidence="2" type="ORF">GCM10011309_19530</name>
</gene>
<accession>A0A918KQL1</accession>
<proteinExistence type="predicted"/>
<feature type="chain" id="PRO_5037517805" description="CREA protein" evidence="1">
    <location>
        <begin position="22"/>
        <end position="161"/>
    </location>
</feature>
<keyword evidence="1" id="KW-0732">Signal</keyword>
<dbReference type="PANTHER" id="PTHR37952:SF2">
    <property type="entry name" value="PROTEIN CREA"/>
    <property type="match status" value="1"/>
</dbReference>
<reference evidence="2 3" key="1">
    <citation type="journal article" date="2014" name="Int. J. Syst. Evol. Microbiol.">
        <title>Complete genome sequence of Corynebacterium casei LMG S-19264T (=DSM 44701T), isolated from a smear-ripened cheese.</title>
        <authorList>
            <consortium name="US DOE Joint Genome Institute (JGI-PGF)"/>
            <person name="Walter F."/>
            <person name="Albersmeier A."/>
            <person name="Kalinowski J."/>
            <person name="Ruckert C."/>
        </authorList>
    </citation>
    <scope>NUCLEOTIDE SEQUENCE [LARGE SCALE GENOMIC DNA]</scope>
    <source>
        <strain evidence="2 3">KCTC 23968</strain>
    </source>
</reference>
<dbReference type="AlphaFoldDB" id="A0A918KQL1"/>
<dbReference type="EMBL" id="BMYV01000002">
    <property type="protein sequence ID" value="GGX69598.1"/>
    <property type="molecule type" value="Genomic_DNA"/>
</dbReference>
<keyword evidence="3" id="KW-1185">Reference proteome</keyword>